<dbReference type="NCBIfam" id="TIGR00247">
    <property type="entry name" value="endolytic transglycosylase MltG"/>
    <property type="match status" value="1"/>
</dbReference>
<dbReference type="Pfam" id="PF02618">
    <property type="entry name" value="YceG"/>
    <property type="match status" value="1"/>
</dbReference>
<dbReference type="GO" id="GO:0071555">
    <property type="term" value="P:cell wall organization"/>
    <property type="evidence" value="ECO:0007669"/>
    <property type="project" value="UniProtKB-KW"/>
</dbReference>
<keyword evidence="2 7" id="KW-0812">Transmembrane</keyword>
<evidence type="ECO:0000256" key="1">
    <source>
        <dbReference type="ARBA" id="ARBA00022475"/>
    </source>
</evidence>
<evidence type="ECO:0000256" key="4">
    <source>
        <dbReference type="ARBA" id="ARBA00023136"/>
    </source>
</evidence>
<comment type="function">
    <text evidence="7">Functions as a peptidoglycan terminase that cleaves nascent peptidoglycan strands endolytically to terminate their elongation.</text>
</comment>
<keyword evidence="3 7" id="KW-1133">Transmembrane helix</keyword>
<comment type="similarity">
    <text evidence="7">Belongs to the transglycosylase MltG family.</text>
</comment>
<evidence type="ECO:0000313" key="8">
    <source>
        <dbReference type="EMBL" id="MBB6227675.1"/>
    </source>
</evidence>
<dbReference type="GO" id="GO:0009252">
    <property type="term" value="P:peptidoglycan biosynthetic process"/>
    <property type="evidence" value="ECO:0007669"/>
    <property type="project" value="UniProtKB-UniRule"/>
</dbReference>
<comment type="catalytic activity">
    <reaction evidence="7">
        <text>a peptidoglycan chain = a peptidoglycan chain with N-acetyl-1,6-anhydromuramyl-[peptide] at the reducing end + a peptidoglycan chain with N-acetylglucosamine at the non-reducing end.</text>
        <dbReference type="EC" id="4.2.2.29"/>
    </reaction>
</comment>
<keyword evidence="9" id="KW-1185">Reference proteome</keyword>
<name>A0A841LCY2_9SPHN</name>
<dbReference type="Gene3D" id="3.30.1490.480">
    <property type="entry name" value="Endolytic murein transglycosylase"/>
    <property type="match status" value="1"/>
</dbReference>
<keyword evidence="1 7" id="KW-1003">Cell membrane</keyword>
<gene>
    <name evidence="7" type="primary">mltG</name>
    <name evidence="8" type="ORF">FHS79_001854</name>
</gene>
<organism evidence="8 9">
    <name type="scientific">Polymorphobacter multimanifer</name>
    <dbReference type="NCBI Taxonomy" id="1070431"/>
    <lineage>
        <taxon>Bacteria</taxon>
        <taxon>Pseudomonadati</taxon>
        <taxon>Pseudomonadota</taxon>
        <taxon>Alphaproteobacteria</taxon>
        <taxon>Sphingomonadales</taxon>
        <taxon>Sphingosinicellaceae</taxon>
        <taxon>Polymorphobacter</taxon>
    </lineage>
</organism>
<accession>A0A841LCY2</accession>
<evidence type="ECO:0000256" key="3">
    <source>
        <dbReference type="ARBA" id="ARBA00022989"/>
    </source>
</evidence>
<dbReference type="RefSeq" id="WP_184198693.1">
    <property type="nucleotide sequence ID" value="NZ_JACIIV010000012.1"/>
</dbReference>
<dbReference type="Gene3D" id="3.30.160.60">
    <property type="entry name" value="Classic Zinc Finger"/>
    <property type="match status" value="1"/>
</dbReference>
<keyword evidence="7" id="KW-0997">Cell inner membrane</keyword>
<dbReference type="EC" id="4.2.2.29" evidence="7"/>
<dbReference type="PANTHER" id="PTHR30518">
    <property type="entry name" value="ENDOLYTIC MUREIN TRANSGLYCOSYLASE"/>
    <property type="match status" value="1"/>
</dbReference>
<dbReference type="Proteomes" id="UP000538147">
    <property type="component" value="Unassembled WGS sequence"/>
</dbReference>
<comment type="caution">
    <text evidence="8">The sequence shown here is derived from an EMBL/GenBank/DDBJ whole genome shotgun (WGS) entry which is preliminary data.</text>
</comment>
<evidence type="ECO:0000256" key="7">
    <source>
        <dbReference type="HAMAP-Rule" id="MF_02065"/>
    </source>
</evidence>
<dbReference type="GO" id="GO:0005886">
    <property type="term" value="C:plasma membrane"/>
    <property type="evidence" value="ECO:0007669"/>
    <property type="project" value="UniProtKB-UniRule"/>
</dbReference>
<evidence type="ECO:0000256" key="5">
    <source>
        <dbReference type="ARBA" id="ARBA00023239"/>
    </source>
</evidence>
<sequence length="324" mass="35456">MRTFRALVPTFLLLLLVFGVPAFVAPWHGWFRSPGELIEVEIPRGTSQAGVAAELEKAGLIESPRQFRLLARLHAADEPIQAGRYALRRDDAWKRWIEAMQAGKVVRLTLTIPEGTPSILIAERLLANTALTGPVNPPAEGAALPETYDFAKGEARSAVVDRMTAAMDRTLAELWPRRTSDAVVKTPQEALILASIVEKETGKGEERRMIAGVYSNRLRIGMKLDADPTVIYPVTKGKPLGRRILRSELDTDNGYNTYLKPGLPAGPIANPGRASIEAVLDPAKTDALYFVADGSGGHVFAATLAEHNTNVARWYALRRSRGEM</sequence>
<dbReference type="InterPro" id="IPR003770">
    <property type="entry name" value="MLTG-like"/>
</dbReference>
<dbReference type="EMBL" id="JACIIV010000012">
    <property type="protein sequence ID" value="MBB6227675.1"/>
    <property type="molecule type" value="Genomic_DNA"/>
</dbReference>
<evidence type="ECO:0000313" key="9">
    <source>
        <dbReference type="Proteomes" id="UP000538147"/>
    </source>
</evidence>
<protein>
    <recommendedName>
        <fullName evidence="7">Endolytic murein transglycosylase</fullName>
        <ecNumber evidence="7">4.2.2.29</ecNumber>
    </recommendedName>
    <alternativeName>
        <fullName evidence="7">Peptidoglycan lytic transglycosylase</fullName>
    </alternativeName>
    <alternativeName>
        <fullName evidence="7">Peptidoglycan polymerization terminase</fullName>
    </alternativeName>
</protein>
<keyword evidence="4 7" id="KW-0472">Membrane</keyword>
<dbReference type="AlphaFoldDB" id="A0A841LCY2"/>
<reference evidence="8 9" key="1">
    <citation type="submission" date="2020-08" db="EMBL/GenBank/DDBJ databases">
        <title>Genomic Encyclopedia of Type Strains, Phase IV (KMG-IV): sequencing the most valuable type-strain genomes for metagenomic binning, comparative biology and taxonomic classification.</title>
        <authorList>
            <person name="Goeker M."/>
        </authorList>
    </citation>
    <scope>NUCLEOTIDE SEQUENCE [LARGE SCALE GENOMIC DNA]</scope>
    <source>
        <strain evidence="8 9">DSM 102189</strain>
    </source>
</reference>
<dbReference type="GO" id="GO:0008932">
    <property type="term" value="F:lytic endotransglycosylase activity"/>
    <property type="evidence" value="ECO:0007669"/>
    <property type="project" value="UniProtKB-UniRule"/>
</dbReference>
<proteinExistence type="inferred from homology"/>
<keyword evidence="6 7" id="KW-0961">Cell wall biogenesis/degradation</keyword>
<dbReference type="PANTHER" id="PTHR30518:SF2">
    <property type="entry name" value="ENDOLYTIC MUREIN TRANSGLYCOSYLASE"/>
    <property type="match status" value="1"/>
</dbReference>
<dbReference type="CDD" id="cd08010">
    <property type="entry name" value="MltG_like"/>
    <property type="match status" value="1"/>
</dbReference>
<keyword evidence="5 7" id="KW-0456">Lyase</keyword>
<dbReference type="HAMAP" id="MF_02065">
    <property type="entry name" value="MltG"/>
    <property type="match status" value="1"/>
</dbReference>
<feature type="site" description="Important for catalytic activity" evidence="7">
    <location>
        <position position="200"/>
    </location>
</feature>
<evidence type="ECO:0000256" key="6">
    <source>
        <dbReference type="ARBA" id="ARBA00023316"/>
    </source>
</evidence>
<evidence type="ECO:0000256" key="2">
    <source>
        <dbReference type="ARBA" id="ARBA00022692"/>
    </source>
</evidence>